<evidence type="ECO:0000259" key="1">
    <source>
        <dbReference type="Pfam" id="PF07883"/>
    </source>
</evidence>
<accession>A0ABX5LQ26</accession>
<keyword evidence="3" id="KW-1185">Reference proteome</keyword>
<comment type="caution">
    <text evidence="2">The sequence shown here is derived from an EMBL/GenBank/DDBJ whole genome shotgun (WGS) entry which is preliminary data.</text>
</comment>
<dbReference type="RefSeq" id="WP_106198091.1">
    <property type="nucleotide sequence ID" value="NZ_JAXEIU010000055.1"/>
</dbReference>
<protein>
    <recommendedName>
        <fullName evidence="1">Cupin type-2 domain-containing protein</fullName>
    </recommendedName>
</protein>
<dbReference type="InterPro" id="IPR013096">
    <property type="entry name" value="Cupin_2"/>
</dbReference>
<sequence>MLIDFRQIPEMRGPGMNHGSGEMSAQVFDAPEGKFVIVRIHPYGSIGLHEQKGNDINYVISGTGKAYVDGVEEILSPGCCHICPKGSQHKIVNTGIDDLVLFTAVV</sequence>
<reference evidence="2 3" key="1">
    <citation type="submission" date="2018-05" db="EMBL/GenBank/DDBJ databases">
        <title>Animal gut microbial communities from fecal samples from Wisconsin, USA.</title>
        <authorList>
            <person name="Neumann A."/>
        </authorList>
    </citation>
    <scope>NUCLEOTIDE SEQUENCE [LARGE SCALE GENOMIC DNA]</scope>
    <source>
        <strain evidence="2 3">UWS4</strain>
    </source>
</reference>
<dbReference type="Gene3D" id="2.60.120.10">
    <property type="entry name" value="Jelly Rolls"/>
    <property type="match status" value="1"/>
</dbReference>
<proteinExistence type="predicted"/>
<dbReference type="Proteomes" id="UP000245523">
    <property type="component" value="Unassembled WGS sequence"/>
</dbReference>
<dbReference type="SUPFAM" id="SSF51182">
    <property type="entry name" value="RmlC-like cupins"/>
    <property type="match status" value="1"/>
</dbReference>
<organism evidence="2 3">
    <name type="scientific">Hallerella porci</name>
    <dbReference type="NCBI Taxonomy" id="1945871"/>
    <lineage>
        <taxon>Bacteria</taxon>
        <taxon>Pseudomonadati</taxon>
        <taxon>Fibrobacterota</taxon>
        <taxon>Fibrobacteria</taxon>
        <taxon>Fibrobacterales</taxon>
        <taxon>Fibrobacteraceae</taxon>
        <taxon>Hallerella</taxon>
    </lineage>
</organism>
<dbReference type="InterPro" id="IPR014710">
    <property type="entry name" value="RmlC-like_jellyroll"/>
</dbReference>
<evidence type="ECO:0000313" key="2">
    <source>
        <dbReference type="EMBL" id="PWL04246.1"/>
    </source>
</evidence>
<dbReference type="InterPro" id="IPR011051">
    <property type="entry name" value="RmlC_Cupin_sf"/>
</dbReference>
<gene>
    <name evidence="2" type="ORF">B0H50_101261</name>
</gene>
<name>A0ABX5LQ26_9BACT</name>
<dbReference type="Pfam" id="PF07883">
    <property type="entry name" value="Cupin_2"/>
    <property type="match status" value="1"/>
</dbReference>
<dbReference type="EMBL" id="QGHD01000001">
    <property type="protein sequence ID" value="PWL04246.1"/>
    <property type="molecule type" value="Genomic_DNA"/>
</dbReference>
<feature type="domain" description="Cupin type-2" evidence="1">
    <location>
        <begin position="37"/>
        <end position="102"/>
    </location>
</feature>
<evidence type="ECO:0000313" key="3">
    <source>
        <dbReference type="Proteomes" id="UP000245523"/>
    </source>
</evidence>